<dbReference type="PANTHER" id="PTHR33337">
    <property type="entry name" value="GFA DOMAIN-CONTAINING PROTEIN"/>
    <property type="match status" value="1"/>
</dbReference>
<dbReference type="InterPro" id="IPR006913">
    <property type="entry name" value="CENP-V/GFA"/>
</dbReference>
<evidence type="ECO:0000256" key="4">
    <source>
        <dbReference type="ARBA" id="ARBA00023239"/>
    </source>
</evidence>
<evidence type="ECO:0000256" key="1">
    <source>
        <dbReference type="ARBA" id="ARBA00005495"/>
    </source>
</evidence>
<organism evidence="7 8">
    <name type="scientific">Penicillium brasilianum</name>
    <dbReference type="NCBI Taxonomy" id="104259"/>
    <lineage>
        <taxon>Eukaryota</taxon>
        <taxon>Fungi</taxon>
        <taxon>Dikarya</taxon>
        <taxon>Ascomycota</taxon>
        <taxon>Pezizomycotina</taxon>
        <taxon>Eurotiomycetes</taxon>
        <taxon>Eurotiomycetidae</taxon>
        <taxon>Eurotiales</taxon>
        <taxon>Aspergillaceae</taxon>
        <taxon>Penicillium</taxon>
    </lineage>
</organism>
<sequence length="210" mass="23963">MNSAMGFSASTSMDSPSLENPPEYTFQDEDPSNRPPYASLPLSEFGETKWRAHCQCGKISYRLRREKPLNAKFCHCRGCQVMHGAPFQWAAIFPKEDVRFDNGTSGLSFYAAKERNTKYQTPTKVSCAICRTPIMDEGRNMCLLFPQLIDFSDSPDEQRERIATFLPSCHIFYENRLRDIHDGITKWKGIDEDSELLDDSGQPLEKTDIS</sequence>
<protein>
    <recommendedName>
        <fullName evidence="6">CENP-V/GFA domain-containing protein</fullName>
    </recommendedName>
</protein>
<dbReference type="Gene3D" id="3.90.1590.10">
    <property type="entry name" value="glutathione-dependent formaldehyde- activating enzyme (gfa)"/>
    <property type="match status" value="1"/>
</dbReference>
<dbReference type="OrthoDB" id="9970124at2759"/>
<feature type="domain" description="CENP-V/GFA" evidence="6">
    <location>
        <begin position="50"/>
        <end position="188"/>
    </location>
</feature>
<keyword evidence="8" id="KW-1185">Reference proteome</keyword>
<keyword evidence="3" id="KW-0862">Zinc</keyword>
<gene>
    <name evidence="7" type="ORF">PMG11_01222</name>
</gene>
<dbReference type="AlphaFoldDB" id="A0A0F7THH3"/>
<dbReference type="SUPFAM" id="SSF51316">
    <property type="entry name" value="Mss4-like"/>
    <property type="match status" value="1"/>
</dbReference>
<evidence type="ECO:0000259" key="6">
    <source>
        <dbReference type="PROSITE" id="PS51891"/>
    </source>
</evidence>
<dbReference type="GO" id="GO:0016846">
    <property type="term" value="F:carbon-sulfur lyase activity"/>
    <property type="evidence" value="ECO:0007669"/>
    <property type="project" value="InterPro"/>
</dbReference>
<keyword evidence="4" id="KW-0456">Lyase</keyword>
<evidence type="ECO:0000256" key="2">
    <source>
        <dbReference type="ARBA" id="ARBA00022723"/>
    </source>
</evidence>
<feature type="compositionally biased region" description="Polar residues" evidence="5">
    <location>
        <begin position="1"/>
        <end position="18"/>
    </location>
</feature>
<evidence type="ECO:0000313" key="8">
    <source>
        <dbReference type="Proteomes" id="UP000042958"/>
    </source>
</evidence>
<dbReference type="STRING" id="104259.A0A0F7THH3"/>
<reference evidence="8" key="1">
    <citation type="journal article" date="2015" name="Genome Announc.">
        <title>Draft genome sequence of the fungus Penicillium brasilianum MG11.</title>
        <authorList>
            <person name="Horn F."/>
            <person name="Linde J."/>
            <person name="Mattern D.J."/>
            <person name="Walther G."/>
            <person name="Guthke R."/>
            <person name="Brakhage A.A."/>
            <person name="Valiante V."/>
        </authorList>
    </citation>
    <scope>NUCLEOTIDE SEQUENCE [LARGE SCALE GENOMIC DNA]</scope>
    <source>
        <strain evidence="8">MG11</strain>
    </source>
</reference>
<keyword evidence="2" id="KW-0479">Metal-binding</keyword>
<dbReference type="PANTHER" id="PTHR33337:SF40">
    <property type="entry name" value="CENP-V_GFA DOMAIN-CONTAINING PROTEIN-RELATED"/>
    <property type="match status" value="1"/>
</dbReference>
<dbReference type="Proteomes" id="UP000042958">
    <property type="component" value="Unassembled WGS sequence"/>
</dbReference>
<dbReference type="Pfam" id="PF04828">
    <property type="entry name" value="GFA"/>
    <property type="match status" value="1"/>
</dbReference>
<evidence type="ECO:0000313" key="7">
    <source>
        <dbReference type="EMBL" id="CEJ54936.1"/>
    </source>
</evidence>
<proteinExistence type="inferred from homology"/>
<name>A0A0F7THH3_PENBI</name>
<dbReference type="PROSITE" id="PS51891">
    <property type="entry name" value="CENP_V_GFA"/>
    <property type="match status" value="1"/>
</dbReference>
<dbReference type="InterPro" id="IPR011057">
    <property type="entry name" value="Mss4-like_sf"/>
</dbReference>
<feature type="region of interest" description="Disordered" evidence="5">
    <location>
        <begin position="1"/>
        <end position="38"/>
    </location>
</feature>
<dbReference type="GO" id="GO:0046872">
    <property type="term" value="F:metal ion binding"/>
    <property type="evidence" value="ECO:0007669"/>
    <property type="project" value="UniProtKB-KW"/>
</dbReference>
<evidence type="ECO:0000256" key="5">
    <source>
        <dbReference type="SAM" id="MobiDB-lite"/>
    </source>
</evidence>
<dbReference type="EMBL" id="CDHK01000001">
    <property type="protein sequence ID" value="CEJ54936.1"/>
    <property type="molecule type" value="Genomic_DNA"/>
</dbReference>
<evidence type="ECO:0000256" key="3">
    <source>
        <dbReference type="ARBA" id="ARBA00022833"/>
    </source>
</evidence>
<accession>A0A0F7THH3</accession>
<comment type="similarity">
    <text evidence="1">Belongs to the Gfa family.</text>
</comment>